<evidence type="ECO:0000313" key="7">
    <source>
        <dbReference type="EMBL" id="TXE11108.1"/>
    </source>
</evidence>
<keyword evidence="2" id="KW-0805">Transcription regulation</keyword>
<dbReference type="OrthoDB" id="9795666at2"/>
<comment type="similarity">
    <text evidence="1">Belongs to the sigma-70 factor family. ECF subfamily.</text>
</comment>
<protein>
    <submittedName>
        <fullName evidence="7">Sigma-70 family RNA polymerase sigma factor</fullName>
    </submittedName>
</protein>
<accession>A0A5C7AR11</accession>
<dbReference type="EMBL" id="VOSC01000023">
    <property type="protein sequence ID" value="TXE11108.1"/>
    <property type="molecule type" value="Genomic_DNA"/>
</dbReference>
<evidence type="ECO:0000313" key="8">
    <source>
        <dbReference type="Proteomes" id="UP000321790"/>
    </source>
</evidence>
<dbReference type="GO" id="GO:0016987">
    <property type="term" value="F:sigma factor activity"/>
    <property type="evidence" value="ECO:0007669"/>
    <property type="project" value="UniProtKB-KW"/>
</dbReference>
<gene>
    <name evidence="7" type="ORF">FUA26_08535</name>
</gene>
<evidence type="ECO:0000256" key="4">
    <source>
        <dbReference type="ARBA" id="ARBA00023163"/>
    </source>
</evidence>
<proteinExistence type="inferred from homology"/>
<dbReference type="RefSeq" id="WP_147134441.1">
    <property type="nucleotide sequence ID" value="NZ_VOSC01000023.1"/>
</dbReference>
<dbReference type="Gene3D" id="1.10.1740.10">
    <property type="match status" value="1"/>
</dbReference>
<evidence type="ECO:0000256" key="2">
    <source>
        <dbReference type="ARBA" id="ARBA00023015"/>
    </source>
</evidence>
<keyword evidence="3" id="KW-0731">Sigma factor</keyword>
<sequence length="181" mass="20993">MKTKDVWNTYADAIKYFIVSKVNDAVVADDLLQETFIKVHTKLNTLKDEDKLKSWIFSIARYTVLDYFRSKKIVYETTDDDFVFEDQKLEHTKADCLRGIIKSLPKKYRDPLFLSDIQGLKQAQVSKQLQLPLPTVKSQIQRARKLIAQGFMDCCDFKVNENGYLVGELKEKADCKVCNTH</sequence>
<dbReference type="SUPFAM" id="SSF88946">
    <property type="entry name" value="Sigma2 domain of RNA polymerase sigma factors"/>
    <property type="match status" value="1"/>
</dbReference>
<dbReference type="InterPro" id="IPR013325">
    <property type="entry name" value="RNA_pol_sigma_r2"/>
</dbReference>
<dbReference type="InterPro" id="IPR013324">
    <property type="entry name" value="RNA_pol_sigma_r3/r4-like"/>
</dbReference>
<dbReference type="InterPro" id="IPR014284">
    <property type="entry name" value="RNA_pol_sigma-70_dom"/>
</dbReference>
<dbReference type="InterPro" id="IPR007627">
    <property type="entry name" value="RNA_pol_sigma70_r2"/>
</dbReference>
<keyword evidence="8" id="KW-1185">Reference proteome</keyword>
<feature type="domain" description="RNA polymerase sigma-70 region 2" evidence="5">
    <location>
        <begin position="8"/>
        <end position="72"/>
    </location>
</feature>
<evidence type="ECO:0000259" key="5">
    <source>
        <dbReference type="Pfam" id="PF04542"/>
    </source>
</evidence>
<dbReference type="PANTHER" id="PTHR43133:SF62">
    <property type="entry name" value="RNA POLYMERASE SIGMA FACTOR SIGZ"/>
    <property type="match status" value="1"/>
</dbReference>
<dbReference type="PANTHER" id="PTHR43133">
    <property type="entry name" value="RNA POLYMERASE ECF-TYPE SIGMA FACTO"/>
    <property type="match status" value="1"/>
</dbReference>
<dbReference type="CDD" id="cd06171">
    <property type="entry name" value="Sigma70_r4"/>
    <property type="match status" value="1"/>
</dbReference>
<organism evidence="7 8">
    <name type="scientific">Seonamhaeicola algicola</name>
    <dbReference type="NCBI Taxonomy" id="1719036"/>
    <lineage>
        <taxon>Bacteria</taxon>
        <taxon>Pseudomonadati</taxon>
        <taxon>Bacteroidota</taxon>
        <taxon>Flavobacteriia</taxon>
        <taxon>Flavobacteriales</taxon>
        <taxon>Flavobacteriaceae</taxon>
    </lineage>
</organism>
<evidence type="ECO:0000256" key="3">
    <source>
        <dbReference type="ARBA" id="ARBA00023082"/>
    </source>
</evidence>
<dbReference type="Gene3D" id="1.10.10.10">
    <property type="entry name" value="Winged helix-like DNA-binding domain superfamily/Winged helix DNA-binding domain"/>
    <property type="match status" value="1"/>
</dbReference>
<dbReference type="GO" id="GO:0006352">
    <property type="term" value="P:DNA-templated transcription initiation"/>
    <property type="evidence" value="ECO:0007669"/>
    <property type="project" value="InterPro"/>
</dbReference>
<reference evidence="8" key="1">
    <citation type="submission" date="2019-08" db="EMBL/GenBank/DDBJ databases">
        <title>Seonamhaeicola sediminis sp. nov., isolated from marine sediment.</title>
        <authorList>
            <person name="Cao W.R."/>
        </authorList>
    </citation>
    <scope>NUCLEOTIDE SEQUENCE [LARGE SCALE GENOMIC DNA]</scope>
    <source>
        <strain evidence="8">Gy8</strain>
    </source>
</reference>
<dbReference type="Pfam" id="PF08281">
    <property type="entry name" value="Sigma70_r4_2"/>
    <property type="match status" value="1"/>
</dbReference>
<dbReference type="SUPFAM" id="SSF88659">
    <property type="entry name" value="Sigma3 and sigma4 domains of RNA polymerase sigma factors"/>
    <property type="match status" value="1"/>
</dbReference>
<keyword evidence="4" id="KW-0804">Transcription</keyword>
<dbReference type="AlphaFoldDB" id="A0A5C7AR11"/>
<feature type="domain" description="RNA polymerase sigma factor 70 region 4 type 2" evidence="6">
    <location>
        <begin position="95"/>
        <end position="146"/>
    </location>
</feature>
<dbReference type="GO" id="GO:0003677">
    <property type="term" value="F:DNA binding"/>
    <property type="evidence" value="ECO:0007669"/>
    <property type="project" value="InterPro"/>
</dbReference>
<dbReference type="Proteomes" id="UP000321790">
    <property type="component" value="Unassembled WGS sequence"/>
</dbReference>
<name>A0A5C7AR11_9FLAO</name>
<evidence type="ECO:0000256" key="1">
    <source>
        <dbReference type="ARBA" id="ARBA00010641"/>
    </source>
</evidence>
<dbReference type="InterPro" id="IPR039425">
    <property type="entry name" value="RNA_pol_sigma-70-like"/>
</dbReference>
<comment type="caution">
    <text evidence="7">The sequence shown here is derived from an EMBL/GenBank/DDBJ whole genome shotgun (WGS) entry which is preliminary data.</text>
</comment>
<dbReference type="InterPro" id="IPR013249">
    <property type="entry name" value="RNA_pol_sigma70_r4_t2"/>
</dbReference>
<dbReference type="NCBIfam" id="TIGR02937">
    <property type="entry name" value="sigma70-ECF"/>
    <property type="match status" value="1"/>
</dbReference>
<dbReference type="InterPro" id="IPR036388">
    <property type="entry name" value="WH-like_DNA-bd_sf"/>
</dbReference>
<dbReference type="Pfam" id="PF04542">
    <property type="entry name" value="Sigma70_r2"/>
    <property type="match status" value="1"/>
</dbReference>
<evidence type="ECO:0000259" key="6">
    <source>
        <dbReference type="Pfam" id="PF08281"/>
    </source>
</evidence>